<dbReference type="Proteomes" id="UP001231587">
    <property type="component" value="Unassembled WGS sequence"/>
</dbReference>
<dbReference type="Proteomes" id="UP001138672">
    <property type="component" value="Unassembled WGS sequence"/>
</dbReference>
<gene>
    <name evidence="4" type="ORF">J2Z56_003304</name>
    <name evidence="5" type="ORF">J2Z57_003162</name>
</gene>
<dbReference type="RefSeq" id="WP_057784119.1">
    <property type="nucleotide sequence ID" value="NZ_JAGGJQ010000011.1"/>
</dbReference>
<evidence type="ECO:0000256" key="1">
    <source>
        <dbReference type="ARBA" id="ARBA00022729"/>
    </source>
</evidence>
<dbReference type="EMBL" id="JAUSUU010000010">
    <property type="protein sequence ID" value="MDQ0336708.1"/>
    <property type="molecule type" value="Genomic_DNA"/>
</dbReference>
<evidence type="ECO:0000313" key="6">
    <source>
        <dbReference type="Proteomes" id="UP001138672"/>
    </source>
</evidence>
<proteinExistence type="predicted"/>
<evidence type="ECO:0000259" key="3">
    <source>
        <dbReference type="Pfam" id="PF13505"/>
    </source>
</evidence>
<comment type="caution">
    <text evidence="4">The sequence shown here is derived from an EMBL/GenBank/DDBJ whole genome shotgun (WGS) entry which is preliminary data.</text>
</comment>
<keyword evidence="1 2" id="KW-0732">Signal</keyword>
<accession>A0A9X1CDJ7</accession>
<evidence type="ECO:0000313" key="5">
    <source>
        <dbReference type="EMBL" id="MDQ0336708.1"/>
    </source>
</evidence>
<name>A0A9X1CDJ7_9FLAO</name>
<evidence type="ECO:0000256" key="2">
    <source>
        <dbReference type="SAM" id="SignalP"/>
    </source>
</evidence>
<protein>
    <recommendedName>
        <fullName evidence="3">Outer membrane protein beta-barrel domain-containing protein</fullName>
    </recommendedName>
</protein>
<organism evidence="4 6">
    <name type="scientific">Formosa algae</name>
    <dbReference type="NCBI Taxonomy" id="225843"/>
    <lineage>
        <taxon>Bacteria</taxon>
        <taxon>Pseudomonadati</taxon>
        <taxon>Bacteroidota</taxon>
        <taxon>Flavobacteriia</taxon>
        <taxon>Flavobacteriales</taxon>
        <taxon>Flavobacteriaceae</taxon>
        <taxon>Formosa</taxon>
    </lineage>
</organism>
<feature type="chain" id="PRO_5040724422" description="Outer membrane protein beta-barrel domain-containing protein" evidence="2">
    <location>
        <begin position="20"/>
        <end position="193"/>
    </location>
</feature>
<sequence length="193" mass="21177">MTKLIVLLFGILCTIHVSSAQSGTGFGLKGGLNYSSNGSYESLGKYIEHPDHNAGFHLGVFGKFGSLIYLKTEVIYTQTSSTYDQDTFSVKKVDTPALIGVQIIGPFSIFAGPTLQYIIDTKLDNISAEDRSEDITTGLNFGIAFNFSRIGIDLRYERGLEDYELLYLTNSGLDVVTINSRPEQLILSVSLKL</sequence>
<dbReference type="EMBL" id="JAGGJQ010000011">
    <property type="protein sequence ID" value="MBP1841370.1"/>
    <property type="molecule type" value="Genomic_DNA"/>
</dbReference>
<feature type="signal peptide" evidence="2">
    <location>
        <begin position="1"/>
        <end position="19"/>
    </location>
</feature>
<reference evidence="4" key="1">
    <citation type="submission" date="2021-03" db="EMBL/GenBank/DDBJ databases">
        <title>Genomic Encyclopedia of Type Strains, Phase IV (KMG-IV): sequencing the most valuable type-strain genomes for metagenomic binning, comparative biology and taxonomic classification.</title>
        <authorList>
            <person name="Goeker M."/>
        </authorList>
    </citation>
    <scope>NUCLEOTIDE SEQUENCE</scope>
    <source>
        <strain evidence="4">DSM 15523</strain>
        <strain evidence="5 7">DSM 16476</strain>
    </source>
</reference>
<evidence type="ECO:0000313" key="4">
    <source>
        <dbReference type="EMBL" id="MBP1841370.1"/>
    </source>
</evidence>
<dbReference type="InterPro" id="IPR027385">
    <property type="entry name" value="Beta-barrel_OMP"/>
</dbReference>
<dbReference type="OrthoDB" id="1431594at2"/>
<keyword evidence="7" id="KW-1185">Reference proteome</keyword>
<dbReference type="Pfam" id="PF13505">
    <property type="entry name" value="OMP_b-brl"/>
    <property type="match status" value="1"/>
</dbReference>
<dbReference type="AlphaFoldDB" id="A0A9X1CDJ7"/>
<feature type="domain" description="Outer membrane protein beta-barrel" evidence="3">
    <location>
        <begin position="6"/>
        <end position="163"/>
    </location>
</feature>
<evidence type="ECO:0000313" key="7">
    <source>
        <dbReference type="Proteomes" id="UP001231587"/>
    </source>
</evidence>